<dbReference type="InterPro" id="IPR051289">
    <property type="entry name" value="LAGLIDADG_Endonuclease"/>
</dbReference>
<dbReference type="PANTHER" id="PTHR36181">
    <property type="entry name" value="INTRON-ENCODED ENDONUCLEASE AI3-RELATED"/>
    <property type="match status" value="1"/>
</dbReference>
<evidence type="ECO:0000313" key="2">
    <source>
        <dbReference type="EMBL" id="OGY44215.1"/>
    </source>
</evidence>
<evidence type="ECO:0000313" key="3">
    <source>
        <dbReference type="Proteomes" id="UP000178930"/>
    </source>
</evidence>
<feature type="domain" description="Homing endonuclease LAGLIDADG" evidence="1">
    <location>
        <begin position="29"/>
        <end position="133"/>
    </location>
</feature>
<dbReference type="SUPFAM" id="SSF55608">
    <property type="entry name" value="Homing endonucleases"/>
    <property type="match status" value="1"/>
</dbReference>
<dbReference type="Pfam" id="PF00961">
    <property type="entry name" value="LAGLIDADG_1"/>
    <property type="match status" value="1"/>
</dbReference>
<name>A0A1G1XVV6_9BACT</name>
<reference evidence="2 3" key="1">
    <citation type="journal article" date="2016" name="Nat. Commun.">
        <title>Thousands of microbial genomes shed light on interconnected biogeochemical processes in an aquifer system.</title>
        <authorList>
            <person name="Anantharaman K."/>
            <person name="Brown C.T."/>
            <person name="Hug L.A."/>
            <person name="Sharon I."/>
            <person name="Castelle C.J."/>
            <person name="Probst A.J."/>
            <person name="Thomas B.C."/>
            <person name="Singh A."/>
            <person name="Wilkins M.J."/>
            <person name="Karaoz U."/>
            <person name="Brodie E.L."/>
            <person name="Williams K.H."/>
            <person name="Hubbard S.S."/>
            <person name="Banfield J.F."/>
        </authorList>
    </citation>
    <scope>NUCLEOTIDE SEQUENCE [LARGE SCALE GENOMIC DNA]</scope>
</reference>
<dbReference type="STRING" id="1797532.A2729_05165"/>
<dbReference type="GO" id="GO:0004519">
    <property type="term" value="F:endonuclease activity"/>
    <property type="evidence" value="ECO:0007669"/>
    <property type="project" value="InterPro"/>
</dbReference>
<dbReference type="InterPro" id="IPR027434">
    <property type="entry name" value="Homing_endonucl"/>
</dbReference>
<gene>
    <name evidence="2" type="ORF">A2729_05165</name>
</gene>
<dbReference type="Proteomes" id="UP000178930">
    <property type="component" value="Unassembled WGS sequence"/>
</dbReference>
<proteinExistence type="predicted"/>
<dbReference type="EMBL" id="MHIB01000020">
    <property type="protein sequence ID" value="OGY44215.1"/>
    <property type="molecule type" value="Genomic_DNA"/>
</dbReference>
<dbReference type="AlphaFoldDB" id="A0A1G1XVV6"/>
<sequence>MQEVSSVHSSSVITERRNKPSHLTSDYVVGFFDGEGCFCVSISKHKTLKRRIEVRPEFEIELRADDLPILERIKETLGCGNIYRLNYQRYGWSPHVKYKVSSIKELKEKIIPFFQRHPLQAKKSQSFKFFSEVVQMVAAKQHLDYGGWQKILKLRDKMRNINKTRNR</sequence>
<evidence type="ECO:0000259" key="1">
    <source>
        <dbReference type="Pfam" id="PF00961"/>
    </source>
</evidence>
<dbReference type="Gene3D" id="3.10.28.10">
    <property type="entry name" value="Homing endonucleases"/>
    <property type="match status" value="1"/>
</dbReference>
<dbReference type="PANTHER" id="PTHR36181:SF2">
    <property type="entry name" value="INTRON-ENCODED ENDONUCLEASE AI3-RELATED"/>
    <property type="match status" value="1"/>
</dbReference>
<dbReference type="InterPro" id="IPR004860">
    <property type="entry name" value="LAGLIDADG_dom"/>
</dbReference>
<organism evidence="2 3">
    <name type="scientific">Candidatus Buchananbacteria bacterium RIFCSPHIGHO2_01_FULL_39_14</name>
    <dbReference type="NCBI Taxonomy" id="1797532"/>
    <lineage>
        <taxon>Bacteria</taxon>
        <taxon>Candidatus Buchananiibacteriota</taxon>
    </lineage>
</organism>
<accession>A0A1G1XVV6</accession>
<protein>
    <recommendedName>
        <fullName evidence="1">Homing endonuclease LAGLIDADG domain-containing protein</fullName>
    </recommendedName>
</protein>
<comment type="caution">
    <text evidence="2">The sequence shown here is derived from an EMBL/GenBank/DDBJ whole genome shotgun (WGS) entry which is preliminary data.</text>
</comment>